<dbReference type="GO" id="GO:0006144">
    <property type="term" value="P:purine nucleobase metabolic process"/>
    <property type="evidence" value="ECO:0007669"/>
    <property type="project" value="TreeGrafter"/>
</dbReference>
<evidence type="ECO:0000256" key="9">
    <source>
        <dbReference type="ARBA" id="ARBA00022840"/>
    </source>
</evidence>
<dbReference type="InterPro" id="IPR029056">
    <property type="entry name" value="Ribokinase-like"/>
</dbReference>
<dbReference type="Proteomes" id="UP000055048">
    <property type="component" value="Unassembled WGS sequence"/>
</dbReference>
<dbReference type="Gene3D" id="3.30.1110.10">
    <property type="match status" value="1"/>
</dbReference>
<dbReference type="InterPro" id="IPR001805">
    <property type="entry name" value="Adenokinase"/>
</dbReference>
<evidence type="ECO:0000256" key="13">
    <source>
        <dbReference type="PIRSR" id="PIRSR601805-1"/>
    </source>
</evidence>
<dbReference type="PRINTS" id="PR00989">
    <property type="entry name" value="ADENOKINASE"/>
</dbReference>
<dbReference type="Pfam" id="PF00294">
    <property type="entry name" value="PfkB"/>
    <property type="match status" value="1"/>
</dbReference>
<feature type="active site" description="Proton acceptor" evidence="13">
    <location>
        <position position="326"/>
    </location>
</feature>
<dbReference type="EC" id="2.7.1.20" evidence="4"/>
<protein>
    <recommendedName>
        <fullName evidence="12">Adenosine kinase</fullName>
        <ecNumber evidence="4">2.7.1.20</ecNumber>
    </recommendedName>
</protein>
<accession>A0A0V0TB78</accession>
<dbReference type="STRING" id="144512.A0A0V0TB78"/>
<evidence type="ECO:0000256" key="12">
    <source>
        <dbReference type="ARBA" id="ARBA00068771"/>
    </source>
</evidence>
<dbReference type="GO" id="GO:0004001">
    <property type="term" value="F:adenosine kinase activity"/>
    <property type="evidence" value="ECO:0007669"/>
    <property type="project" value="UniProtKB-EC"/>
</dbReference>
<dbReference type="FunFam" id="3.40.1190.20:FF:000076">
    <property type="entry name" value="Adenosine kinase"/>
    <property type="match status" value="1"/>
</dbReference>
<feature type="domain" description="Carbohydrate kinase PfkB" evidence="14">
    <location>
        <begin position="80"/>
        <end position="364"/>
    </location>
</feature>
<dbReference type="CDD" id="cd01168">
    <property type="entry name" value="adenosine_kinase"/>
    <property type="match status" value="1"/>
</dbReference>
<gene>
    <name evidence="15" type="primary">ADK2</name>
    <name evidence="15" type="ORF">T05_2296</name>
</gene>
<comment type="similarity">
    <text evidence="3">Belongs to the carbohydrate kinase PfkB family.</text>
</comment>
<dbReference type="PANTHER" id="PTHR45769:SF3">
    <property type="entry name" value="ADENOSINE KINASE"/>
    <property type="match status" value="1"/>
</dbReference>
<comment type="catalytic activity">
    <reaction evidence="11">
        <text>adenosine + ATP = AMP + ADP + H(+)</text>
        <dbReference type="Rhea" id="RHEA:20824"/>
        <dbReference type="ChEBI" id="CHEBI:15378"/>
        <dbReference type="ChEBI" id="CHEBI:16335"/>
        <dbReference type="ChEBI" id="CHEBI:30616"/>
        <dbReference type="ChEBI" id="CHEBI:456215"/>
        <dbReference type="ChEBI" id="CHEBI:456216"/>
        <dbReference type="EC" id="2.7.1.20"/>
    </reaction>
</comment>
<keyword evidence="6" id="KW-0660">Purine salvage</keyword>
<proteinExistence type="inferred from homology"/>
<dbReference type="OrthoDB" id="432447at2759"/>
<comment type="pathway">
    <text evidence="2">Purine metabolism; AMP biosynthesis via salvage pathway; AMP from adenosine: step 1/1.</text>
</comment>
<evidence type="ECO:0000256" key="10">
    <source>
        <dbReference type="ARBA" id="ARBA00022842"/>
    </source>
</evidence>
<keyword evidence="9" id="KW-0067">ATP-binding</keyword>
<comment type="caution">
    <text evidence="15">The sequence shown here is derived from an EMBL/GenBank/DDBJ whole genome shotgun (WGS) entry which is preliminary data.</text>
</comment>
<dbReference type="GO" id="GO:0005829">
    <property type="term" value="C:cytosol"/>
    <property type="evidence" value="ECO:0007669"/>
    <property type="project" value="TreeGrafter"/>
</dbReference>
<dbReference type="EMBL" id="JYDJ01000377">
    <property type="protein sequence ID" value="KRX36250.1"/>
    <property type="molecule type" value="Genomic_DNA"/>
</dbReference>
<dbReference type="GO" id="GO:0005634">
    <property type="term" value="C:nucleus"/>
    <property type="evidence" value="ECO:0007669"/>
    <property type="project" value="TreeGrafter"/>
</dbReference>
<evidence type="ECO:0000256" key="7">
    <source>
        <dbReference type="ARBA" id="ARBA00022741"/>
    </source>
</evidence>
<keyword evidence="8 15" id="KW-0418">Kinase</keyword>
<evidence type="ECO:0000256" key="3">
    <source>
        <dbReference type="ARBA" id="ARBA00010688"/>
    </source>
</evidence>
<dbReference type="SUPFAM" id="SSF53613">
    <property type="entry name" value="Ribokinase-like"/>
    <property type="match status" value="1"/>
</dbReference>
<dbReference type="InterPro" id="IPR011611">
    <property type="entry name" value="PfkB_dom"/>
</dbReference>
<comment type="cofactor">
    <cofactor evidence="1">
        <name>Mg(2+)</name>
        <dbReference type="ChEBI" id="CHEBI:18420"/>
    </cofactor>
</comment>
<evidence type="ECO:0000313" key="15">
    <source>
        <dbReference type="EMBL" id="KRX36250.1"/>
    </source>
</evidence>
<reference evidence="15 16" key="1">
    <citation type="submission" date="2015-01" db="EMBL/GenBank/DDBJ databases">
        <title>Evolution of Trichinella species and genotypes.</title>
        <authorList>
            <person name="Korhonen P.K."/>
            <person name="Edoardo P."/>
            <person name="Giuseppe L.R."/>
            <person name="Gasser R.B."/>
        </authorList>
    </citation>
    <scope>NUCLEOTIDE SEQUENCE [LARGE SCALE GENOMIC DNA]</scope>
    <source>
        <strain evidence="15">ISS417</strain>
    </source>
</reference>
<organism evidence="15 16">
    <name type="scientific">Trichinella murrelli</name>
    <dbReference type="NCBI Taxonomy" id="144512"/>
    <lineage>
        <taxon>Eukaryota</taxon>
        <taxon>Metazoa</taxon>
        <taxon>Ecdysozoa</taxon>
        <taxon>Nematoda</taxon>
        <taxon>Enoplea</taxon>
        <taxon>Dorylaimia</taxon>
        <taxon>Trichinellida</taxon>
        <taxon>Trichinellidae</taxon>
        <taxon>Trichinella</taxon>
    </lineage>
</organism>
<name>A0A0V0TB78_9BILA</name>
<keyword evidence="5" id="KW-0808">Transferase</keyword>
<dbReference type="GO" id="GO:0006166">
    <property type="term" value="P:purine ribonucleoside salvage"/>
    <property type="evidence" value="ECO:0007669"/>
    <property type="project" value="UniProtKB-KW"/>
</dbReference>
<evidence type="ECO:0000256" key="4">
    <source>
        <dbReference type="ARBA" id="ARBA00012119"/>
    </source>
</evidence>
<sequence>MSHIWFLQSNHLRQQLYVSSSQRTNNRKEFCKLKTGVLVGIGNPLLDLEADVPPEFLKKWKLKEDDAVLCNDKLIPMFFDLVDNYKVQFIAGGSTQNSLRVAQWMIGKPHSVTYFGCIGGDHFGHVLRVKAEEVGMNAVYQIRPKEKTGTCATCIVGQSRSLCAHLAAANLFSVDYLELQENWKLIEKARYFYVAGFFMSSCLPAIYKIAEHADNASKYFMMNLSATFICSTMKEHFVRLFPYIDVLFGNEKEAFEIAKALGFESQCLKEVVICIANIEKASNRSRLVVVTQGPKPVIISDGSMFQTYPVPQLADERIVDTSGTGDAFVGGFLSQFIAERSIEECVDAGIWASQVILQRSGCSLPDLCDYHGTCCLGSWWQISSNSSSSSSSSIPLNSLKFFWLICWLQADGKQAGRVVKLAIEATGGVDYVENDAFKWPIMDAVLWPVKSQCQNCRCLIDPLNMDETNCSGPTVCVHSDYRISSRD</sequence>
<keyword evidence="16" id="KW-1185">Reference proteome</keyword>
<dbReference type="PANTHER" id="PTHR45769">
    <property type="entry name" value="ADENOSINE KINASE"/>
    <property type="match status" value="1"/>
</dbReference>
<evidence type="ECO:0000259" key="14">
    <source>
        <dbReference type="Pfam" id="PF00294"/>
    </source>
</evidence>
<evidence type="ECO:0000256" key="11">
    <source>
        <dbReference type="ARBA" id="ARBA00051362"/>
    </source>
</evidence>
<evidence type="ECO:0000256" key="8">
    <source>
        <dbReference type="ARBA" id="ARBA00022777"/>
    </source>
</evidence>
<evidence type="ECO:0000256" key="2">
    <source>
        <dbReference type="ARBA" id="ARBA00004801"/>
    </source>
</evidence>
<evidence type="ECO:0000256" key="5">
    <source>
        <dbReference type="ARBA" id="ARBA00022679"/>
    </source>
</evidence>
<evidence type="ECO:0000256" key="1">
    <source>
        <dbReference type="ARBA" id="ARBA00001946"/>
    </source>
</evidence>
<dbReference type="GO" id="GO:0005524">
    <property type="term" value="F:ATP binding"/>
    <property type="evidence" value="ECO:0007669"/>
    <property type="project" value="UniProtKB-KW"/>
</dbReference>
<evidence type="ECO:0000256" key="6">
    <source>
        <dbReference type="ARBA" id="ARBA00022726"/>
    </source>
</evidence>
<keyword evidence="10" id="KW-0460">Magnesium</keyword>
<keyword evidence="7" id="KW-0547">Nucleotide-binding</keyword>
<dbReference type="GO" id="GO:0044209">
    <property type="term" value="P:AMP salvage"/>
    <property type="evidence" value="ECO:0007669"/>
    <property type="project" value="UniProtKB-UniPathway"/>
</dbReference>
<dbReference type="UniPathway" id="UPA00588">
    <property type="reaction ID" value="UER00659"/>
</dbReference>
<dbReference type="Gene3D" id="3.40.1190.20">
    <property type="match status" value="1"/>
</dbReference>
<dbReference type="AlphaFoldDB" id="A0A0V0TB78"/>
<evidence type="ECO:0000313" key="16">
    <source>
        <dbReference type="Proteomes" id="UP000055048"/>
    </source>
</evidence>